<gene>
    <name evidence="5" type="ORF">CVLEPA_LOCUS13087</name>
</gene>
<feature type="repeat" description="WD" evidence="3">
    <location>
        <begin position="81"/>
        <end position="113"/>
    </location>
</feature>
<feature type="repeat" description="WD" evidence="3">
    <location>
        <begin position="586"/>
        <end position="618"/>
    </location>
</feature>
<comment type="caution">
    <text evidence="5">The sequence shown here is derived from an EMBL/GenBank/DDBJ whole genome shotgun (WGS) entry which is preliminary data.</text>
</comment>
<dbReference type="PANTHER" id="PTHR15574">
    <property type="entry name" value="WD REPEAT DOMAIN-CONTAINING FAMILY"/>
    <property type="match status" value="1"/>
</dbReference>
<dbReference type="PROSITE" id="PS50082">
    <property type="entry name" value="WD_REPEATS_2"/>
    <property type="match status" value="3"/>
</dbReference>
<keyword evidence="2" id="KW-0677">Repeat</keyword>
<dbReference type="InterPro" id="IPR045151">
    <property type="entry name" value="DCAF8"/>
</dbReference>
<feature type="coiled-coil region" evidence="4">
    <location>
        <begin position="374"/>
        <end position="401"/>
    </location>
</feature>
<evidence type="ECO:0000313" key="5">
    <source>
        <dbReference type="EMBL" id="CAK8682422.1"/>
    </source>
</evidence>
<dbReference type="Proteomes" id="UP001642483">
    <property type="component" value="Unassembled WGS sequence"/>
</dbReference>
<evidence type="ECO:0000256" key="4">
    <source>
        <dbReference type="SAM" id="Coils"/>
    </source>
</evidence>
<evidence type="ECO:0008006" key="7">
    <source>
        <dbReference type="Google" id="ProtNLM"/>
    </source>
</evidence>
<name>A0ABP0FUW9_CLALP</name>
<evidence type="ECO:0000256" key="1">
    <source>
        <dbReference type="ARBA" id="ARBA00022574"/>
    </source>
</evidence>
<dbReference type="SMART" id="SM00320">
    <property type="entry name" value="WD40"/>
    <property type="match status" value="6"/>
</dbReference>
<keyword evidence="4" id="KW-0175">Coiled coil</keyword>
<evidence type="ECO:0000313" key="6">
    <source>
        <dbReference type="Proteomes" id="UP001642483"/>
    </source>
</evidence>
<feature type="repeat" description="WD" evidence="3">
    <location>
        <begin position="556"/>
        <end position="585"/>
    </location>
</feature>
<dbReference type="InterPro" id="IPR011990">
    <property type="entry name" value="TPR-like_helical_dom_sf"/>
</dbReference>
<dbReference type="SUPFAM" id="SSF50978">
    <property type="entry name" value="WD40 repeat-like"/>
    <property type="match status" value="1"/>
</dbReference>
<dbReference type="InterPro" id="IPR001680">
    <property type="entry name" value="WD40_rpt"/>
</dbReference>
<evidence type="ECO:0000256" key="3">
    <source>
        <dbReference type="PROSITE-ProRule" id="PRU00221"/>
    </source>
</evidence>
<proteinExistence type="predicted"/>
<sequence>MLSVDYNILNIYLDLLSADFGKGHCCILSSLSCILGLNKMESDIIHRLRRREVDNRYREQFVSKSQIDASLLNKLGLEQELKGHEGCVNCLDWNESGTLLVSGSDDTNVILWDPFMHRARNVVNTGHRGNIFSVKFYPKSRDRFVATGAGDHQVFIHDVDYKEKVHQFSCGNRVKRLVVSSDAPHQLWSASEDGIIREFDIRESEGRCAKILIDLKSLCGRGAECKCLAINPTQSNLLAVGSNDAYVRIFDRRMIKDAAPPNNGNCSQEARCCPTYYIPGHLPQAQSEYRQSSRFLCSTYLAFNAAGSELLVNVGGEHVYLYDLYERQESLYPLNPHKLISTKNGLKNHQDDYMETHTSHTNGFRPPLIPEMNLDRYSDEVPSLEEKVEHLKDQANDLFCQKHFQAAITTYSGAIAMAPKAPILYGNRAAALIKRGWDGDVYAALRDCHTALKLDPSYTKASFRLIRCLYELRWLSEAKVCMKNFKNNHPDYASNRACQALEKDIKSALKSHEKRKKSQDSSANSELMLAQNISDYRLRFCGHCNTTTDIKEANFFGSDGQFIIAGSDDGAFFIWEKKTTNLVLAMQGDGSIVNCVQPHPSVCMLATSGIDPVVRLWSSAGGSSDERAVVDLESTASANQDRMKMNSFDSMLLSMGMRSNGDEMEMEGEIIPCRTS</sequence>
<dbReference type="EMBL" id="CAWYQH010000090">
    <property type="protein sequence ID" value="CAK8682422.1"/>
    <property type="molecule type" value="Genomic_DNA"/>
</dbReference>
<reference evidence="5 6" key="1">
    <citation type="submission" date="2024-02" db="EMBL/GenBank/DDBJ databases">
        <authorList>
            <person name="Daric V."/>
            <person name="Darras S."/>
        </authorList>
    </citation>
    <scope>NUCLEOTIDE SEQUENCE [LARGE SCALE GENOMIC DNA]</scope>
</reference>
<organism evidence="5 6">
    <name type="scientific">Clavelina lepadiformis</name>
    <name type="common">Light-bulb sea squirt</name>
    <name type="synonym">Ascidia lepadiformis</name>
    <dbReference type="NCBI Taxonomy" id="159417"/>
    <lineage>
        <taxon>Eukaryota</taxon>
        <taxon>Metazoa</taxon>
        <taxon>Chordata</taxon>
        <taxon>Tunicata</taxon>
        <taxon>Ascidiacea</taxon>
        <taxon>Aplousobranchia</taxon>
        <taxon>Clavelinidae</taxon>
        <taxon>Clavelina</taxon>
    </lineage>
</organism>
<dbReference type="PROSITE" id="PS50294">
    <property type="entry name" value="WD_REPEATS_REGION"/>
    <property type="match status" value="1"/>
</dbReference>
<keyword evidence="1 3" id="KW-0853">WD repeat</keyword>
<dbReference type="InterPro" id="IPR015943">
    <property type="entry name" value="WD40/YVTN_repeat-like_dom_sf"/>
</dbReference>
<dbReference type="SUPFAM" id="SSF48452">
    <property type="entry name" value="TPR-like"/>
    <property type="match status" value="1"/>
</dbReference>
<dbReference type="Gene3D" id="1.25.40.10">
    <property type="entry name" value="Tetratricopeptide repeat domain"/>
    <property type="match status" value="1"/>
</dbReference>
<dbReference type="Gene3D" id="2.130.10.10">
    <property type="entry name" value="YVTN repeat-like/Quinoprotein amine dehydrogenase"/>
    <property type="match status" value="2"/>
</dbReference>
<evidence type="ECO:0000256" key="2">
    <source>
        <dbReference type="ARBA" id="ARBA00022737"/>
    </source>
</evidence>
<protein>
    <recommendedName>
        <fullName evidence="7">WD and tetratricopeptide repeats protein 1</fullName>
    </recommendedName>
</protein>
<dbReference type="InterPro" id="IPR036322">
    <property type="entry name" value="WD40_repeat_dom_sf"/>
</dbReference>
<dbReference type="Pfam" id="PF00400">
    <property type="entry name" value="WD40"/>
    <property type="match status" value="3"/>
</dbReference>
<keyword evidence="6" id="KW-1185">Reference proteome</keyword>
<dbReference type="PANTHER" id="PTHR15574:SF40">
    <property type="entry name" value="WD AND TETRATRICOPEPTIDE REPEATS PROTEIN 1"/>
    <property type="match status" value="1"/>
</dbReference>
<accession>A0ABP0FUW9</accession>